<feature type="coiled-coil region" evidence="1">
    <location>
        <begin position="18"/>
        <end position="45"/>
    </location>
</feature>
<gene>
    <name evidence="3" type="ORF">BGTH12_LOCUS1991</name>
</gene>
<evidence type="ECO:0000313" key="3">
    <source>
        <dbReference type="EMBL" id="CAD6500633.1"/>
    </source>
</evidence>
<evidence type="ECO:0000256" key="1">
    <source>
        <dbReference type="SAM" id="Coils"/>
    </source>
</evidence>
<keyword evidence="1" id="KW-0175">Coiled coil</keyword>
<comment type="caution">
    <text evidence="3">The sequence shown here is derived from an EMBL/GenBank/DDBJ whole genome shotgun (WGS) entry which is preliminary data.</text>
</comment>
<name>A0A9W4GDL7_BLUGR</name>
<reference evidence="3" key="1">
    <citation type="submission" date="2020-10" db="EMBL/GenBank/DDBJ databases">
        <authorList>
            <person name="Muller C M."/>
        </authorList>
    </citation>
    <scope>NUCLEOTIDE SEQUENCE</scope>
    <source>
        <strain evidence="3">THUN-12</strain>
    </source>
</reference>
<dbReference type="AlphaFoldDB" id="A0A9W4GDL7"/>
<organism evidence="3 4">
    <name type="scientific">Blumeria graminis f. sp. triticale</name>
    <dbReference type="NCBI Taxonomy" id="1689686"/>
    <lineage>
        <taxon>Eukaryota</taxon>
        <taxon>Fungi</taxon>
        <taxon>Dikarya</taxon>
        <taxon>Ascomycota</taxon>
        <taxon>Pezizomycotina</taxon>
        <taxon>Leotiomycetes</taxon>
        <taxon>Erysiphales</taxon>
        <taxon>Erysiphaceae</taxon>
        <taxon>Blumeria</taxon>
    </lineage>
</organism>
<proteinExistence type="predicted"/>
<feature type="region of interest" description="Disordered" evidence="2">
    <location>
        <begin position="75"/>
        <end position="132"/>
    </location>
</feature>
<feature type="compositionally biased region" description="Basic and acidic residues" evidence="2">
    <location>
        <begin position="90"/>
        <end position="111"/>
    </location>
</feature>
<evidence type="ECO:0000313" key="4">
    <source>
        <dbReference type="Proteomes" id="UP000683417"/>
    </source>
</evidence>
<dbReference type="Proteomes" id="UP000683417">
    <property type="component" value="Unassembled WGS sequence"/>
</dbReference>
<dbReference type="EMBL" id="CAJHIT010000004">
    <property type="protein sequence ID" value="CAD6500633.1"/>
    <property type="molecule type" value="Genomic_DNA"/>
</dbReference>
<protein>
    <submittedName>
        <fullName evidence="3">BgTH12-06342</fullName>
    </submittedName>
</protein>
<accession>A0A9W4GDL7</accession>
<sequence>MSDCQSSPTEPTTILGVNKKLNDSLAALNNRFQLLENKLEASIENSNQCFDKAEKDSQDISQLLLDIRREIKEGLNRSGGSVDPINSPEEIDHKSAKGKEKEIPESSHPKNPDYTNSDAIKRNKQGRLDTSATNDIGENLTLGERFVKRAWPEAVFPNDLNNKSYTSIKNKVVLKPEWRLVVANSEVFTKLSSIQNALHLALIPYHLWAH</sequence>
<evidence type="ECO:0000256" key="2">
    <source>
        <dbReference type="SAM" id="MobiDB-lite"/>
    </source>
</evidence>